<keyword evidence="6 16" id="KW-0812">Transmembrane</keyword>
<name>A0AA86IZT5_TRAVE</name>
<dbReference type="SUPFAM" id="SSF48264">
    <property type="entry name" value="Cytochrome P450"/>
    <property type="match status" value="1"/>
</dbReference>
<evidence type="ECO:0000256" key="6">
    <source>
        <dbReference type="ARBA" id="ARBA00022692"/>
    </source>
</evidence>
<dbReference type="PRINTS" id="PR00463">
    <property type="entry name" value="EP450I"/>
</dbReference>
<evidence type="ECO:0000256" key="13">
    <source>
        <dbReference type="PIRSR" id="PIRSR602401-1"/>
    </source>
</evidence>
<evidence type="ECO:0000256" key="3">
    <source>
        <dbReference type="ARBA" id="ARBA00005179"/>
    </source>
</evidence>
<dbReference type="AlphaFoldDB" id="A0AA86IZT5"/>
<dbReference type="CDD" id="cd11065">
    <property type="entry name" value="CYP64-like"/>
    <property type="match status" value="1"/>
</dbReference>
<dbReference type="PROSITE" id="PS00086">
    <property type="entry name" value="CYTOCHROME_P450"/>
    <property type="match status" value="1"/>
</dbReference>
<evidence type="ECO:0000256" key="7">
    <source>
        <dbReference type="ARBA" id="ARBA00022723"/>
    </source>
</evidence>
<feature type="transmembrane region" description="Helical" evidence="16">
    <location>
        <begin position="20"/>
        <end position="39"/>
    </location>
</feature>
<dbReference type="InterPro" id="IPR017972">
    <property type="entry name" value="Cyt_P450_CS"/>
</dbReference>
<reference evidence="17" key="1">
    <citation type="submission" date="2023-03" db="EMBL/GenBank/DDBJ databases">
        <title>cytochrome P450 monooxygenase from Trametes versicolor.</title>
        <authorList>
            <person name="Ichinose H."/>
        </authorList>
    </citation>
    <scope>NUCLEOTIDE SEQUENCE</scope>
    <source>
        <strain evidence="17">NBRC 30340</strain>
    </source>
</reference>
<dbReference type="GO" id="GO:0005506">
    <property type="term" value="F:iron ion binding"/>
    <property type="evidence" value="ECO:0007669"/>
    <property type="project" value="InterPro"/>
</dbReference>
<evidence type="ECO:0000256" key="11">
    <source>
        <dbReference type="ARBA" id="ARBA00023033"/>
    </source>
</evidence>
<evidence type="ECO:0000256" key="4">
    <source>
        <dbReference type="ARBA" id="ARBA00010617"/>
    </source>
</evidence>
<evidence type="ECO:0000256" key="2">
    <source>
        <dbReference type="ARBA" id="ARBA00004167"/>
    </source>
</evidence>
<comment type="similarity">
    <text evidence="4 14">Belongs to the cytochrome P450 family.</text>
</comment>
<dbReference type="InterPro" id="IPR002401">
    <property type="entry name" value="Cyt_P450_E_grp-I"/>
</dbReference>
<keyword evidence="11 14" id="KW-0503">Monooxygenase</keyword>
<gene>
    <name evidence="17" type="primary">CYP5348AM5</name>
</gene>
<dbReference type="GO" id="GO:0016705">
    <property type="term" value="F:oxidoreductase activity, acting on paired donors, with incorporation or reduction of molecular oxygen"/>
    <property type="evidence" value="ECO:0007669"/>
    <property type="project" value="InterPro"/>
</dbReference>
<dbReference type="GO" id="GO:0004497">
    <property type="term" value="F:monooxygenase activity"/>
    <property type="evidence" value="ECO:0007669"/>
    <property type="project" value="UniProtKB-KW"/>
</dbReference>
<evidence type="ECO:0000256" key="10">
    <source>
        <dbReference type="ARBA" id="ARBA00023004"/>
    </source>
</evidence>
<accession>A0AA86IZT5</accession>
<proteinExistence type="evidence at transcript level"/>
<evidence type="ECO:0000256" key="16">
    <source>
        <dbReference type="SAM" id="Phobius"/>
    </source>
</evidence>
<dbReference type="InterPro" id="IPR001128">
    <property type="entry name" value="Cyt_P450"/>
</dbReference>
<evidence type="ECO:0000256" key="15">
    <source>
        <dbReference type="SAM" id="MobiDB-lite"/>
    </source>
</evidence>
<dbReference type="GO" id="GO:0020037">
    <property type="term" value="F:heme binding"/>
    <property type="evidence" value="ECO:0007669"/>
    <property type="project" value="InterPro"/>
</dbReference>
<dbReference type="GO" id="GO:0016020">
    <property type="term" value="C:membrane"/>
    <property type="evidence" value="ECO:0007669"/>
    <property type="project" value="UniProtKB-SubCell"/>
</dbReference>
<comment type="cofactor">
    <cofactor evidence="1 13">
        <name>heme</name>
        <dbReference type="ChEBI" id="CHEBI:30413"/>
    </cofactor>
</comment>
<dbReference type="Pfam" id="PF00067">
    <property type="entry name" value="p450"/>
    <property type="match status" value="1"/>
</dbReference>
<dbReference type="PANTHER" id="PTHR46300">
    <property type="entry name" value="P450, PUTATIVE (EUROFUNG)-RELATED-RELATED"/>
    <property type="match status" value="1"/>
</dbReference>
<keyword evidence="9 14" id="KW-0560">Oxidoreductase</keyword>
<protein>
    <submittedName>
        <fullName evidence="17">Cytochrome P450 monooxygenase</fullName>
    </submittedName>
</protein>
<dbReference type="PANTHER" id="PTHR46300:SF7">
    <property type="entry name" value="P450, PUTATIVE (EUROFUNG)-RELATED"/>
    <property type="match status" value="1"/>
</dbReference>
<evidence type="ECO:0000256" key="12">
    <source>
        <dbReference type="ARBA" id="ARBA00023136"/>
    </source>
</evidence>
<organism evidence="17">
    <name type="scientific">Trametes versicolor</name>
    <name type="common">White-rot fungus</name>
    <name type="synonym">Coriolus versicolor</name>
    <dbReference type="NCBI Taxonomy" id="5325"/>
    <lineage>
        <taxon>Eukaryota</taxon>
        <taxon>Fungi</taxon>
        <taxon>Dikarya</taxon>
        <taxon>Basidiomycota</taxon>
        <taxon>Agaricomycotina</taxon>
        <taxon>Agaricomycetes</taxon>
        <taxon>Polyporales</taxon>
        <taxon>Polyporaceae</taxon>
        <taxon>Trametes</taxon>
    </lineage>
</organism>
<feature type="region of interest" description="Disordered" evidence="15">
    <location>
        <begin position="420"/>
        <end position="439"/>
    </location>
</feature>
<keyword evidence="7 13" id="KW-0479">Metal-binding</keyword>
<dbReference type="PRINTS" id="PR00385">
    <property type="entry name" value="P450"/>
</dbReference>
<dbReference type="Gene3D" id="1.10.630.10">
    <property type="entry name" value="Cytochrome P450"/>
    <property type="match status" value="1"/>
</dbReference>
<keyword evidence="10 13" id="KW-0408">Iron</keyword>
<evidence type="ECO:0000256" key="5">
    <source>
        <dbReference type="ARBA" id="ARBA00022617"/>
    </source>
</evidence>
<comment type="subcellular location">
    <subcellularLocation>
        <location evidence="2">Membrane</location>
        <topology evidence="2">Single-pass membrane protein</topology>
    </subcellularLocation>
</comment>
<evidence type="ECO:0000256" key="9">
    <source>
        <dbReference type="ARBA" id="ARBA00023002"/>
    </source>
</evidence>
<sequence>MTSHLSKNIAAVSNETRWDIISVVIILVCITSLIAGRTLQEARRKFPPGPRGLPLLGNAHQLPVTFPERALLQWGKIYGDIVFFKVFQSPAIVLNSIDAVRDLLDKRGSIYSARPRLVMLSEMLQAPTLPGIPFESERFRKHRRWLNDAVGGRATLRRYQHIQRREIDRLLLNLSRQPEKFDDHIHLFLAAIMLEITYGRRVQSLDDELVRLAERAMDGTNEAGRPGAVPVDFLPFLQHIPSWMPGAEFKRHAMLVRGHIRAWVDTGYDMVMSAIAAGTSEPCIFTSVLAEHGGKPTPADAAQIKGLAFDVYAAGVETSRSTLNVFLLAITRNEYALRRAQEEIDAVVGHDRLPDFADRDSLPYTNALLEEVYRWNPVLPMAIPHCVTVDDHYRGYDIPAGCMIIPNVWAMTRDTRHYPEPEEFRPERHLRSEPKLPGDKAPLPSSFVFGFGRRICAGQNLADASMWLAIANIVALFDVRKAIDDAGNEVTPPVKLLPGFTSQPAPFLCKIVPRSDKAVAMLASLDMS</sequence>
<keyword evidence="12 16" id="KW-0472">Membrane</keyword>
<dbReference type="EMBL" id="LC761754">
    <property type="protein sequence ID" value="BED42999.1"/>
    <property type="molecule type" value="mRNA"/>
</dbReference>
<evidence type="ECO:0000256" key="1">
    <source>
        <dbReference type="ARBA" id="ARBA00001971"/>
    </source>
</evidence>
<evidence type="ECO:0000256" key="14">
    <source>
        <dbReference type="RuleBase" id="RU000461"/>
    </source>
</evidence>
<keyword evidence="5 13" id="KW-0349">Heme</keyword>
<dbReference type="InterPro" id="IPR036396">
    <property type="entry name" value="Cyt_P450_sf"/>
</dbReference>
<dbReference type="InterPro" id="IPR050364">
    <property type="entry name" value="Cytochrome_P450_fung"/>
</dbReference>
<evidence type="ECO:0000313" key="17">
    <source>
        <dbReference type="EMBL" id="BED42999.1"/>
    </source>
</evidence>
<feature type="binding site" description="axial binding residue" evidence="13">
    <location>
        <position position="456"/>
    </location>
    <ligand>
        <name>heme</name>
        <dbReference type="ChEBI" id="CHEBI:30413"/>
    </ligand>
    <ligandPart>
        <name>Fe</name>
        <dbReference type="ChEBI" id="CHEBI:18248"/>
    </ligandPart>
</feature>
<evidence type="ECO:0000256" key="8">
    <source>
        <dbReference type="ARBA" id="ARBA00022989"/>
    </source>
</evidence>
<feature type="compositionally biased region" description="Basic and acidic residues" evidence="15">
    <location>
        <begin position="420"/>
        <end position="438"/>
    </location>
</feature>
<comment type="pathway">
    <text evidence="3">Secondary metabolite biosynthesis.</text>
</comment>
<keyword evidence="8 16" id="KW-1133">Transmembrane helix</keyword>